<dbReference type="EMBL" id="AMCI01006658">
    <property type="protein sequence ID" value="EJW93968.1"/>
    <property type="molecule type" value="Genomic_DNA"/>
</dbReference>
<reference evidence="1" key="1">
    <citation type="journal article" date="2012" name="PLoS ONE">
        <title>Gene sets for utilization of primary and secondary nutrition supplies in the distal gut of endangered iberian lynx.</title>
        <authorList>
            <person name="Alcaide M."/>
            <person name="Messina E."/>
            <person name="Richter M."/>
            <person name="Bargiela R."/>
            <person name="Peplies J."/>
            <person name="Huws S.A."/>
            <person name="Newbold C.J."/>
            <person name="Golyshin P.N."/>
            <person name="Simon M.A."/>
            <person name="Lopez G."/>
            <person name="Yakimov M.M."/>
            <person name="Ferrer M."/>
        </authorList>
    </citation>
    <scope>NUCLEOTIDE SEQUENCE</scope>
</reference>
<protein>
    <submittedName>
        <fullName evidence="1">Uncharacterized protein</fullName>
    </submittedName>
</protein>
<accession>J9FHR1</accession>
<name>J9FHR1_9ZZZZ</name>
<dbReference type="AlphaFoldDB" id="J9FHR1"/>
<comment type="caution">
    <text evidence="1">The sequence shown here is derived from an EMBL/GenBank/DDBJ whole genome shotgun (WGS) entry which is preliminary data.</text>
</comment>
<proteinExistence type="predicted"/>
<sequence>MAVAGNVLAQEIIEVGIQFALRNHTRVFAFQRSRSRVTRIGEKRFLARLTFAV</sequence>
<gene>
    <name evidence="1" type="ORF">EVA_17925</name>
</gene>
<organism evidence="1">
    <name type="scientific">gut metagenome</name>
    <dbReference type="NCBI Taxonomy" id="749906"/>
    <lineage>
        <taxon>unclassified sequences</taxon>
        <taxon>metagenomes</taxon>
        <taxon>organismal metagenomes</taxon>
    </lineage>
</organism>
<evidence type="ECO:0000313" key="1">
    <source>
        <dbReference type="EMBL" id="EJW93968.1"/>
    </source>
</evidence>